<reference evidence="1 2" key="1">
    <citation type="submission" date="2023-06" db="EMBL/GenBank/DDBJ databases">
        <title>Five Gram-positive bacteria isolated from mangrove sediments in Shenzhen, Guangdong, China.</title>
        <authorList>
            <person name="Yu S."/>
            <person name="Zheng W."/>
            <person name="Huang Y."/>
        </authorList>
    </citation>
    <scope>NUCLEOTIDE SEQUENCE [LARGE SCALE GENOMIC DNA]</scope>
    <source>
        <strain evidence="1 2">SaN35-3</strain>
    </source>
</reference>
<name>A0ABY9JTQ1_9BACI</name>
<evidence type="ECO:0000313" key="2">
    <source>
        <dbReference type="Proteomes" id="UP001197974"/>
    </source>
</evidence>
<dbReference type="Proteomes" id="UP001197974">
    <property type="component" value="Chromosome"/>
</dbReference>
<accession>A0ABY9JTQ1</accession>
<evidence type="ECO:0000313" key="1">
    <source>
        <dbReference type="EMBL" id="WLR42128.1"/>
    </source>
</evidence>
<gene>
    <name evidence="1" type="ORF">LC087_15375</name>
</gene>
<keyword evidence="2" id="KW-1185">Reference proteome</keyword>
<dbReference type="RefSeq" id="WP_306019687.1">
    <property type="nucleotide sequence ID" value="NZ_CP129013.1"/>
</dbReference>
<proteinExistence type="predicted"/>
<sequence>MGTHKLRTYDEIDEVIREEFALPKLPVKEAIDVLENLQVDVFND</sequence>
<dbReference type="EMBL" id="CP129013">
    <property type="protein sequence ID" value="WLR42128.1"/>
    <property type="molecule type" value="Genomic_DNA"/>
</dbReference>
<organism evidence="1 2">
    <name type="scientific">Bacillus carboniphilus</name>
    <dbReference type="NCBI Taxonomy" id="86663"/>
    <lineage>
        <taxon>Bacteria</taxon>
        <taxon>Bacillati</taxon>
        <taxon>Bacillota</taxon>
        <taxon>Bacilli</taxon>
        <taxon>Bacillales</taxon>
        <taxon>Bacillaceae</taxon>
        <taxon>Bacillus</taxon>
    </lineage>
</organism>
<protein>
    <submittedName>
        <fullName evidence="1">Uncharacterized protein</fullName>
    </submittedName>
</protein>